<dbReference type="PIRSF" id="PIRSF028304">
    <property type="entry name" value="UCP028304"/>
    <property type="match status" value="1"/>
</dbReference>
<keyword evidence="2" id="KW-1185">Reference proteome</keyword>
<dbReference type="PANTHER" id="PTHR35370">
    <property type="entry name" value="CYTOPLASMIC PROTEIN-RELATED-RELATED"/>
    <property type="match status" value="1"/>
</dbReference>
<proteinExistence type="predicted"/>
<evidence type="ECO:0000313" key="1">
    <source>
        <dbReference type="EMBL" id="ACB36338.1"/>
    </source>
</evidence>
<dbReference type="PANTHER" id="PTHR35370:SF1">
    <property type="entry name" value="TYPE VI SECRETION SYSTEM COMPONENT TSSF1"/>
    <property type="match status" value="1"/>
</dbReference>
<dbReference type="Proteomes" id="UP000001693">
    <property type="component" value="Chromosome"/>
</dbReference>
<dbReference type="AlphaFoldDB" id="B1XWY9"/>
<dbReference type="Pfam" id="PF05947">
    <property type="entry name" value="T6SS_TssF"/>
    <property type="match status" value="1"/>
</dbReference>
<sequence length="638" mass="69342">MSRGLDPGLLRHYNEELAYLREMGLEFSRQFPKIAARLGMDGLEVADPYVERLLEGFAFMSARVQLKLDAEYPRFIGHLLESVYPNALAPVPSMAVMRLQPDLADPALARGAPVPRGSALHADQLRSQNTRCEFRTAHALRLWPIEIASVQYFSHAGELPVARLPELRQAAGGLRIRLRAHGGLRFDQLPIDSLVFYLAAPDEVAYRLHALIFGAGLGSWLAAPAANAPVPGSAARPVDPGPAGAGWRGADSLQPLGHSDDEALLPVTARGFSGHRLVQELAALPQRFLFVEVAELRARLARLAVTEVDLFLPFSRGEPGLEALVDASSLALNCTPAINLFGKRLDRIQTSVSNWEYHVVPDRTRPLDYELHSLASVVGHGTGRVAEQAFAPLYTACHDEGPEQLAYYSLRREVRLPSTRQQEQGARSSYLGSEVFVSLVDPHNLPYAEDVRQLSLTGLVSNRDLPMLLSGSGWTLDLPGPVRGATCLRGPTAPHARLPRGDIGWQLISQLTLNHLSIAGEDPQRAAASLRSLLIHHGSADDAGWRKQVEGLRAVSAQPVTRRLPMPGPLAYGLGVAIDVTVDELAFQGGSAFLMGCVLERFLARQASINSFTQLRLIAPGRGTLMTWPPRVGSAAVI</sequence>
<accession>B1XWY9</accession>
<evidence type="ECO:0000313" key="2">
    <source>
        <dbReference type="Proteomes" id="UP000001693"/>
    </source>
</evidence>
<gene>
    <name evidence="1" type="ordered locus">Lcho_4086</name>
</gene>
<name>B1XWY9_LEPCP</name>
<organism evidence="1 2">
    <name type="scientific">Leptothrix cholodnii (strain ATCC 51168 / LMG 8142 / SP-6)</name>
    <name type="common">Leptothrix discophora (strain SP-6)</name>
    <dbReference type="NCBI Taxonomy" id="395495"/>
    <lineage>
        <taxon>Bacteria</taxon>
        <taxon>Pseudomonadati</taxon>
        <taxon>Pseudomonadota</taxon>
        <taxon>Betaproteobacteria</taxon>
        <taxon>Burkholderiales</taxon>
        <taxon>Sphaerotilaceae</taxon>
        <taxon>Leptothrix</taxon>
    </lineage>
</organism>
<dbReference type="KEGG" id="lch:Lcho_4086"/>
<dbReference type="NCBIfam" id="TIGR03359">
    <property type="entry name" value="VI_chp_6"/>
    <property type="match status" value="1"/>
</dbReference>
<dbReference type="STRING" id="395495.Lcho_4086"/>
<dbReference type="eggNOG" id="COG3519">
    <property type="taxonomic scope" value="Bacteria"/>
</dbReference>
<dbReference type="EMBL" id="CP001013">
    <property type="protein sequence ID" value="ACB36338.1"/>
    <property type="molecule type" value="Genomic_DNA"/>
</dbReference>
<dbReference type="HOGENOM" id="CLU_028593_2_0_4"/>
<dbReference type="OrthoDB" id="9763676at2"/>
<protein>
    <submittedName>
        <fullName evidence="1">Type VI secretion protein, VC_A0110 family</fullName>
    </submittedName>
</protein>
<dbReference type="RefSeq" id="WP_012349081.1">
    <property type="nucleotide sequence ID" value="NC_010524.1"/>
</dbReference>
<dbReference type="InterPro" id="IPR010272">
    <property type="entry name" value="T6SS_TssF"/>
</dbReference>
<reference evidence="1 2" key="1">
    <citation type="submission" date="2008-03" db="EMBL/GenBank/DDBJ databases">
        <title>Complete sequence of Leptothrix cholodnii SP-6.</title>
        <authorList>
            <consortium name="US DOE Joint Genome Institute"/>
            <person name="Copeland A."/>
            <person name="Lucas S."/>
            <person name="Lapidus A."/>
            <person name="Glavina del Rio T."/>
            <person name="Dalin E."/>
            <person name="Tice H."/>
            <person name="Bruce D."/>
            <person name="Goodwin L."/>
            <person name="Pitluck S."/>
            <person name="Chertkov O."/>
            <person name="Brettin T."/>
            <person name="Detter J.C."/>
            <person name="Han C."/>
            <person name="Kuske C.R."/>
            <person name="Schmutz J."/>
            <person name="Larimer F."/>
            <person name="Land M."/>
            <person name="Hauser L."/>
            <person name="Kyrpides N."/>
            <person name="Lykidis A."/>
            <person name="Emerson D."/>
            <person name="Richardson P."/>
        </authorList>
    </citation>
    <scope>NUCLEOTIDE SEQUENCE [LARGE SCALE GENOMIC DNA]</scope>
    <source>
        <strain evidence="2">ATCC 51168 / LMG 8142 / SP-6</strain>
    </source>
</reference>